<dbReference type="SUPFAM" id="SSF103481">
    <property type="entry name" value="Multidrug resistance efflux transporter EmrE"/>
    <property type="match status" value="2"/>
</dbReference>
<feature type="transmembrane region" description="Helical" evidence="6">
    <location>
        <begin position="68"/>
        <end position="87"/>
    </location>
</feature>
<feature type="transmembrane region" description="Helical" evidence="6">
    <location>
        <begin position="240"/>
        <end position="259"/>
    </location>
</feature>
<dbReference type="InterPro" id="IPR000620">
    <property type="entry name" value="EamA_dom"/>
</dbReference>
<feature type="transmembrane region" description="Helical" evidence="6">
    <location>
        <begin position="207"/>
        <end position="228"/>
    </location>
</feature>
<evidence type="ECO:0000256" key="3">
    <source>
        <dbReference type="ARBA" id="ARBA00022692"/>
    </source>
</evidence>
<evidence type="ECO:0000256" key="2">
    <source>
        <dbReference type="ARBA" id="ARBA00007362"/>
    </source>
</evidence>
<dbReference type="EMBL" id="JAABNR010000025">
    <property type="protein sequence ID" value="NBZ89558.1"/>
    <property type="molecule type" value="Genomic_DNA"/>
</dbReference>
<evidence type="ECO:0000256" key="1">
    <source>
        <dbReference type="ARBA" id="ARBA00004141"/>
    </source>
</evidence>
<organism evidence="8 9">
    <name type="scientific">Stagnihabitans tardus</name>
    <dbReference type="NCBI Taxonomy" id="2699202"/>
    <lineage>
        <taxon>Bacteria</taxon>
        <taxon>Pseudomonadati</taxon>
        <taxon>Pseudomonadota</taxon>
        <taxon>Alphaproteobacteria</taxon>
        <taxon>Rhodobacterales</taxon>
        <taxon>Paracoccaceae</taxon>
        <taxon>Stagnihabitans</taxon>
    </lineage>
</organism>
<dbReference type="Proteomes" id="UP001193501">
    <property type="component" value="Unassembled WGS sequence"/>
</dbReference>
<evidence type="ECO:0000256" key="5">
    <source>
        <dbReference type="ARBA" id="ARBA00023136"/>
    </source>
</evidence>
<feature type="transmembrane region" description="Helical" evidence="6">
    <location>
        <begin position="123"/>
        <end position="142"/>
    </location>
</feature>
<reference evidence="8" key="1">
    <citation type="submission" date="2020-01" db="EMBL/GenBank/DDBJ databases">
        <authorList>
            <person name="Chen W.-M."/>
        </authorList>
    </citation>
    <scope>NUCLEOTIDE SEQUENCE</scope>
    <source>
        <strain evidence="8">CYK-10</strain>
    </source>
</reference>
<dbReference type="AlphaFoldDB" id="A0AAE4YDX9"/>
<feature type="transmembrane region" description="Helical" evidence="6">
    <location>
        <begin position="265"/>
        <end position="283"/>
    </location>
</feature>
<keyword evidence="3 6" id="KW-0812">Transmembrane</keyword>
<feature type="domain" description="EamA" evidence="7">
    <location>
        <begin position="151"/>
        <end position="282"/>
    </location>
</feature>
<feature type="transmembrane region" description="Helical" evidence="6">
    <location>
        <begin position="180"/>
        <end position="201"/>
    </location>
</feature>
<dbReference type="PANTHER" id="PTHR32322">
    <property type="entry name" value="INNER MEMBRANE TRANSPORTER"/>
    <property type="match status" value="1"/>
</dbReference>
<feature type="transmembrane region" description="Helical" evidence="6">
    <location>
        <begin position="93"/>
        <end position="111"/>
    </location>
</feature>
<feature type="transmembrane region" description="Helical" evidence="6">
    <location>
        <begin position="148"/>
        <end position="168"/>
    </location>
</feature>
<comment type="similarity">
    <text evidence="2">Belongs to the EamA transporter family.</text>
</comment>
<evidence type="ECO:0000256" key="6">
    <source>
        <dbReference type="SAM" id="Phobius"/>
    </source>
</evidence>
<dbReference type="PANTHER" id="PTHR32322:SF2">
    <property type="entry name" value="EAMA DOMAIN-CONTAINING PROTEIN"/>
    <property type="match status" value="1"/>
</dbReference>
<comment type="caution">
    <text evidence="8">The sequence shown here is derived from an EMBL/GenBank/DDBJ whole genome shotgun (WGS) entry which is preliminary data.</text>
</comment>
<proteinExistence type="inferred from homology"/>
<protein>
    <submittedName>
        <fullName evidence="8">EamA family transporter</fullName>
    </submittedName>
</protein>
<evidence type="ECO:0000259" key="7">
    <source>
        <dbReference type="Pfam" id="PF00892"/>
    </source>
</evidence>
<keyword evidence="5 6" id="KW-0472">Membrane</keyword>
<gene>
    <name evidence="8" type="ORF">GV832_18370</name>
</gene>
<keyword evidence="4 6" id="KW-1133">Transmembrane helix</keyword>
<evidence type="ECO:0000313" key="9">
    <source>
        <dbReference type="Proteomes" id="UP001193501"/>
    </source>
</evidence>
<dbReference type="GO" id="GO:0016020">
    <property type="term" value="C:membrane"/>
    <property type="evidence" value="ECO:0007669"/>
    <property type="project" value="UniProtKB-SubCell"/>
</dbReference>
<sequence length="287" mass="30229">MQRPWLFPLLAAAMVISWSGGFIGIRFATEGAAVETMLFWRSLASGLILLPFALRGPAIGARAALAQGLLSFLGMFLYLGGFSWAIALRVPTGLVALMADLVPLAIAALAWPMLGQRWTGRQALGTLIGIAGVALTTAPALRLGHAPLYAYALPVLGMVTFGLATVLQKRSPGLGIVQRLCLQCLWAALFFSPFAALGGGLVPPMTFVALGGIAWLVLVATLASWGIYYLCLRLYPPNRVAALIYLSQPLTMVWAHLVFAEPLTLGMIAGLVVTLGGVALVSGQETA</sequence>
<dbReference type="Pfam" id="PF00892">
    <property type="entry name" value="EamA"/>
    <property type="match status" value="2"/>
</dbReference>
<evidence type="ECO:0000256" key="4">
    <source>
        <dbReference type="ARBA" id="ARBA00022989"/>
    </source>
</evidence>
<feature type="domain" description="EamA" evidence="7">
    <location>
        <begin position="9"/>
        <end position="137"/>
    </location>
</feature>
<dbReference type="RefSeq" id="WP_168776356.1">
    <property type="nucleotide sequence ID" value="NZ_JAABNR010000025.1"/>
</dbReference>
<dbReference type="InterPro" id="IPR050638">
    <property type="entry name" value="AA-Vitamin_Transporters"/>
</dbReference>
<name>A0AAE4YDX9_9RHOB</name>
<keyword evidence="9" id="KW-1185">Reference proteome</keyword>
<evidence type="ECO:0000313" key="8">
    <source>
        <dbReference type="EMBL" id="NBZ89558.1"/>
    </source>
</evidence>
<feature type="transmembrane region" description="Helical" evidence="6">
    <location>
        <begin position="38"/>
        <end position="56"/>
    </location>
</feature>
<dbReference type="InterPro" id="IPR037185">
    <property type="entry name" value="EmrE-like"/>
</dbReference>
<accession>A0AAE4YDX9</accession>
<comment type="subcellular location">
    <subcellularLocation>
        <location evidence="1">Membrane</location>
        <topology evidence="1">Multi-pass membrane protein</topology>
    </subcellularLocation>
</comment>